<sequence length="89" mass="10064">MPGNMKPSSSMVYEVVHLLSPYGSLGQRNEILVWTRHFLKQMPQVSIYPSLLLFEPLLFIDDTQLLKLPAWNSALISSGHLTASDNKHN</sequence>
<keyword evidence="2" id="KW-1185">Reference proteome</keyword>
<name>A0A1E1MI94_RHYSE</name>
<dbReference type="AlphaFoldDB" id="A0A1E1MI94"/>
<evidence type="ECO:0000313" key="1">
    <source>
        <dbReference type="EMBL" id="CZT48796.1"/>
    </source>
</evidence>
<reference evidence="2" key="1">
    <citation type="submission" date="2016-03" db="EMBL/GenBank/DDBJ databases">
        <authorList>
            <person name="Guldener U."/>
        </authorList>
    </citation>
    <scope>NUCLEOTIDE SEQUENCE [LARGE SCALE GENOMIC DNA]</scope>
</reference>
<protein>
    <submittedName>
        <fullName evidence="1">Uncharacterized protein</fullName>
    </submittedName>
</protein>
<evidence type="ECO:0000313" key="2">
    <source>
        <dbReference type="Proteomes" id="UP000177625"/>
    </source>
</evidence>
<dbReference type="Proteomes" id="UP000177625">
    <property type="component" value="Unassembled WGS sequence"/>
</dbReference>
<organism evidence="1 2">
    <name type="scientific">Rhynchosporium secalis</name>
    <name type="common">Barley scald fungus</name>
    <dbReference type="NCBI Taxonomy" id="38038"/>
    <lineage>
        <taxon>Eukaryota</taxon>
        <taxon>Fungi</taxon>
        <taxon>Dikarya</taxon>
        <taxon>Ascomycota</taxon>
        <taxon>Pezizomycotina</taxon>
        <taxon>Leotiomycetes</taxon>
        <taxon>Helotiales</taxon>
        <taxon>Ploettnerulaceae</taxon>
        <taxon>Rhynchosporium</taxon>
    </lineage>
</organism>
<gene>
    <name evidence="1" type="ORF">RSE6_09548</name>
</gene>
<accession>A0A1E1MI94</accession>
<proteinExistence type="predicted"/>
<dbReference type="EMBL" id="FJVC01000350">
    <property type="protein sequence ID" value="CZT48796.1"/>
    <property type="molecule type" value="Genomic_DNA"/>
</dbReference>